<feature type="modified residue" description="4-aspartylphosphate" evidence="1">
    <location>
        <position position="54"/>
    </location>
</feature>
<dbReference type="SUPFAM" id="SSF52172">
    <property type="entry name" value="CheY-like"/>
    <property type="match status" value="1"/>
</dbReference>
<dbReference type="Proteomes" id="UP000054600">
    <property type="component" value="Unassembled WGS sequence"/>
</dbReference>
<dbReference type="PANTHER" id="PTHR12993:SF11">
    <property type="entry name" value="N-ACETYLGLUCOSAMINYL-PHOSPHATIDYLINOSITOL DE-N-ACETYLASE"/>
    <property type="match status" value="1"/>
</dbReference>
<dbReference type="PROSITE" id="PS50110">
    <property type="entry name" value="RESPONSE_REGULATORY"/>
    <property type="match status" value="1"/>
</dbReference>
<dbReference type="SUPFAM" id="SSF102588">
    <property type="entry name" value="LmbE-like"/>
    <property type="match status" value="1"/>
</dbReference>
<protein>
    <submittedName>
        <fullName evidence="3">Transcriptional regulatory protein CusR</fullName>
    </submittedName>
</protein>
<dbReference type="Gene3D" id="3.40.50.2300">
    <property type="match status" value="1"/>
</dbReference>
<dbReference type="Pfam" id="PF02585">
    <property type="entry name" value="PIG-L"/>
    <property type="match status" value="1"/>
</dbReference>
<dbReference type="EMBL" id="LNYW01000046">
    <property type="protein sequence ID" value="KTD60072.1"/>
    <property type="molecule type" value="Genomic_DNA"/>
</dbReference>
<dbReference type="PATRIC" id="fig|1122169.6.peg.2092"/>
<name>A0A0W0YT48_9GAMM</name>
<evidence type="ECO:0000313" key="4">
    <source>
        <dbReference type="Proteomes" id="UP000054600"/>
    </source>
</evidence>
<comment type="caution">
    <text evidence="3">The sequence shown here is derived from an EMBL/GenBank/DDBJ whole genome shotgun (WGS) entry which is preliminary data.</text>
</comment>
<sequence length="329" mass="37280">MKKIYKVLLIEPDLQLGKTIIEWLKGKAEVVHITDNRAAKKYAMLKEWDLVITDVNFSEVNDLHITQMVKKANPSIAILIIAENIKVDFILTAMKYHADGLFFKPLDKKEFVKRVLQLAAESKNKKAKNNKVILAIGAHPDDVEFGCGGTLARLKSEGCDINILTLSLGGFGGDPQIRKKEAQKAAQLLGANLFLGDFYDTKIDNGIETIQFIESIINKVKPTHVYTHSIFDNHQDHRSTYQAAVIAARSVPNFFCYLSPSSTVDFRPNIFINIDKFIDKKQNMIAAYTSQKDIRQYLQPDMIKATARYWGRFNNFALIEPMEIIKEAL</sequence>
<gene>
    <name evidence="3" type="primary">cusR</name>
    <name evidence="3" type="ORF">Lsha_1822</name>
</gene>
<dbReference type="InterPro" id="IPR003737">
    <property type="entry name" value="GlcNAc_PI_deacetylase-related"/>
</dbReference>
<dbReference type="GO" id="GO:0000160">
    <property type="term" value="P:phosphorelay signal transduction system"/>
    <property type="evidence" value="ECO:0007669"/>
    <property type="project" value="InterPro"/>
</dbReference>
<dbReference type="OrthoDB" id="9790023at2"/>
<dbReference type="STRING" id="1122169.Lsha_1822"/>
<dbReference type="Gene3D" id="3.40.50.10320">
    <property type="entry name" value="LmbE-like"/>
    <property type="match status" value="1"/>
</dbReference>
<proteinExistence type="predicted"/>
<dbReference type="SMART" id="SM00448">
    <property type="entry name" value="REC"/>
    <property type="match status" value="1"/>
</dbReference>
<organism evidence="3 4">
    <name type="scientific">Legionella shakespearei DSM 23087</name>
    <dbReference type="NCBI Taxonomy" id="1122169"/>
    <lineage>
        <taxon>Bacteria</taxon>
        <taxon>Pseudomonadati</taxon>
        <taxon>Pseudomonadota</taxon>
        <taxon>Gammaproteobacteria</taxon>
        <taxon>Legionellales</taxon>
        <taxon>Legionellaceae</taxon>
        <taxon>Legionella</taxon>
    </lineage>
</organism>
<dbReference type="PANTHER" id="PTHR12993">
    <property type="entry name" value="N-ACETYLGLUCOSAMINYL-PHOSPHATIDYLINOSITOL DE-N-ACETYLASE-RELATED"/>
    <property type="match status" value="1"/>
</dbReference>
<dbReference type="eggNOG" id="COG2120">
    <property type="taxonomic scope" value="Bacteria"/>
</dbReference>
<dbReference type="AlphaFoldDB" id="A0A0W0YT48"/>
<dbReference type="InterPro" id="IPR024078">
    <property type="entry name" value="LmbE-like_dom_sf"/>
</dbReference>
<reference evidence="3 4" key="1">
    <citation type="submission" date="2015-11" db="EMBL/GenBank/DDBJ databases">
        <title>Genomic analysis of 38 Legionella species identifies large and diverse effector repertoires.</title>
        <authorList>
            <person name="Burstein D."/>
            <person name="Amaro F."/>
            <person name="Zusman T."/>
            <person name="Lifshitz Z."/>
            <person name="Cohen O."/>
            <person name="Gilbert J.A."/>
            <person name="Pupko T."/>
            <person name="Shuman H.A."/>
            <person name="Segal G."/>
        </authorList>
    </citation>
    <scope>NUCLEOTIDE SEQUENCE [LARGE SCALE GENOMIC DNA]</scope>
    <source>
        <strain evidence="3 4">ATCC 49655</strain>
    </source>
</reference>
<dbReference type="InterPro" id="IPR001789">
    <property type="entry name" value="Sig_transdc_resp-reg_receiver"/>
</dbReference>
<dbReference type="GO" id="GO:0016811">
    <property type="term" value="F:hydrolase activity, acting on carbon-nitrogen (but not peptide) bonds, in linear amides"/>
    <property type="evidence" value="ECO:0007669"/>
    <property type="project" value="TreeGrafter"/>
</dbReference>
<dbReference type="Pfam" id="PF00072">
    <property type="entry name" value="Response_reg"/>
    <property type="match status" value="1"/>
</dbReference>
<dbReference type="InterPro" id="IPR011006">
    <property type="entry name" value="CheY-like_superfamily"/>
</dbReference>
<evidence type="ECO:0000256" key="1">
    <source>
        <dbReference type="PROSITE-ProRule" id="PRU00169"/>
    </source>
</evidence>
<dbReference type="RefSeq" id="WP_018576085.1">
    <property type="nucleotide sequence ID" value="NZ_KB892382.1"/>
</dbReference>
<evidence type="ECO:0000259" key="2">
    <source>
        <dbReference type="PROSITE" id="PS50110"/>
    </source>
</evidence>
<keyword evidence="1" id="KW-0597">Phosphoprotein</keyword>
<evidence type="ECO:0000313" key="3">
    <source>
        <dbReference type="EMBL" id="KTD60072.1"/>
    </source>
</evidence>
<feature type="domain" description="Response regulatory" evidence="2">
    <location>
        <begin position="6"/>
        <end position="119"/>
    </location>
</feature>
<dbReference type="eggNOG" id="COG2204">
    <property type="taxonomic scope" value="Bacteria"/>
</dbReference>
<accession>A0A0W0YT48</accession>
<keyword evidence="4" id="KW-1185">Reference proteome</keyword>